<organism evidence="1 2">
    <name type="scientific">Cylicocyclus nassatus</name>
    <name type="common">Nematode worm</name>
    <dbReference type="NCBI Taxonomy" id="53992"/>
    <lineage>
        <taxon>Eukaryota</taxon>
        <taxon>Metazoa</taxon>
        <taxon>Ecdysozoa</taxon>
        <taxon>Nematoda</taxon>
        <taxon>Chromadorea</taxon>
        <taxon>Rhabditida</taxon>
        <taxon>Rhabditina</taxon>
        <taxon>Rhabditomorpha</taxon>
        <taxon>Strongyloidea</taxon>
        <taxon>Strongylidae</taxon>
        <taxon>Cylicocyclus</taxon>
    </lineage>
</organism>
<evidence type="ECO:0000313" key="2">
    <source>
        <dbReference type="Proteomes" id="UP001176961"/>
    </source>
</evidence>
<dbReference type="Proteomes" id="UP001176961">
    <property type="component" value="Unassembled WGS sequence"/>
</dbReference>
<sequence length="69" mass="8175">MQVDSRNLEILTVFFDEHFMAMEERTGDYLFVHLYSVKFSHSFLCFNCFDIAILSADLISKIFPKQEFV</sequence>
<comment type="caution">
    <text evidence="1">The sequence shown here is derived from an EMBL/GenBank/DDBJ whole genome shotgun (WGS) entry which is preliminary data.</text>
</comment>
<evidence type="ECO:0000313" key="1">
    <source>
        <dbReference type="EMBL" id="CAJ0589452.1"/>
    </source>
</evidence>
<dbReference type="AlphaFoldDB" id="A0AA36DKP8"/>
<proteinExistence type="predicted"/>
<reference evidence="1" key="1">
    <citation type="submission" date="2023-07" db="EMBL/GenBank/DDBJ databases">
        <authorList>
            <consortium name="CYATHOMIX"/>
        </authorList>
    </citation>
    <scope>NUCLEOTIDE SEQUENCE</scope>
    <source>
        <strain evidence="1">N/A</strain>
    </source>
</reference>
<name>A0AA36DKP8_CYLNA</name>
<dbReference type="EMBL" id="CATQJL010000001">
    <property type="protein sequence ID" value="CAJ0589452.1"/>
    <property type="molecule type" value="Genomic_DNA"/>
</dbReference>
<feature type="non-terminal residue" evidence="1">
    <location>
        <position position="69"/>
    </location>
</feature>
<protein>
    <submittedName>
        <fullName evidence="1">Uncharacterized protein</fullName>
    </submittedName>
</protein>
<keyword evidence="2" id="KW-1185">Reference proteome</keyword>
<gene>
    <name evidence="1" type="ORF">CYNAS_LOCUS1435</name>
</gene>
<accession>A0AA36DKP8</accession>